<evidence type="ECO:0000256" key="2">
    <source>
        <dbReference type="SAM" id="MobiDB-lite"/>
    </source>
</evidence>
<sequence>MADVGAEIQRVQNKIDKVEDDIQQTRAELKALEAQPQSPCLSEADLLGAKRQHLYRREEQLRTEKEHLYREVEQLRTEEQQLRAQELRTRGQALGAGGAAPPSPRRLLETAARLRQLPDLDVWEVAYGDSLVYDYVDGAGAGGRIGTWAEGALRAAVDTHRSYAPATFVVSGIVKTGKSYTLEHVVPAVVAEELRKLGGGHPLEGMVVLRLDAGKLNRQSGATALLRSLLGALVEWALEEHVPVQAGALQAAQDELARASPNDEESVPGGAILRFLKEVQVPVLVLCDEAQSLFLPTIGGKLDYGGAAYTRQSFMKTLLAYGSHTTLWCLTGSSMAPGHMRWAWERLQSRSPGVALDPRLLQLCPPSVALLTLLVAGWLDAGRPGDVAAFVRGFARTKLMDESVKEWHVGLGAMPVSQRIAVLDLSSPDVGFRIDMGLLDTGLRRFLEPHLDKTVDGRWYLRDAHQRQIVQLMIDQDGTLRGSWSDQELGAILTTQRDGAWDLLPLGEEAGFLLGPNPQPDECSSGGGLASSIGGRTSGGGETCSTDDKGVGDSGGGGGRGGGATAAVAKARARGDPGPAVGCGQHTPMVHAPGPNGAWGLGGSQAATLAPRRPAQRSVLASSSAVGARATQLRAAADLSRLRALRPLAAGSGSGLWP</sequence>
<feature type="region of interest" description="Disordered" evidence="2">
    <location>
        <begin position="534"/>
        <end position="565"/>
    </location>
</feature>
<dbReference type="EMBL" id="JAEHOE010000095">
    <property type="protein sequence ID" value="KAG2487551.1"/>
    <property type="molecule type" value="Genomic_DNA"/>
</dbReference>
<evidence type="ECO:0000313" key="4">
    <source>
        <dbReference type="Proteomes" id="UP000612055"/>
    </source>
</evidence>
<evidence type="ECO:0000256" key="1">
    <source>
        <dbReference type="SAM" id="Coils"/>
    </source>
</evidence>
<organism evidence="3 4">
    <name type="scientific">Edaphochlamys debaryana</name>
    <dbReference type="NCBI Taxonomy" id="47281"/>
    <lineage>
        <taxon>Eukaryota</taxon>
        <taxon>Viridiplantae</taxon>
        <taxon>Chlorophyta</taxon>
        <taxon>core chlorophytes</taxon>
        <taxon>Chlorophyceae</taxon>
        <taxon>CS clade</taxon>
        <taxon>Chlamydomonadales</taxon>
        <taxon>Chlamydomonadales incertae sedis</taxon>
        <taxon>Edaphochlamys</taxon>
    </lineage>
</organism>
<keyword evidence="1" id="KW-0175">Coiled coil</keyword>
<reference evidence="3" key="1">
    <citation type="journal article" date="2020" name="bioRxiv">
        <title>Comparative genomics of Chlamydomonas.</title>
        <authorList>
            <person name="Craig R.J."/>
            <person name="Hasan A.R."/>
            <person name="Ness R.W."/>
            <person name="Keightley P.D."/>
        </authorList>
    </citation>
    <scope>NUCLEOTIDE SEQUENCE</scope>
    <source>
        <strain evidence="3">CCAP 11/70</strain>
    </source>
</reference>
<protein>
    <submittedName>
        <fullName evidence="3">Uncharacterized protein</fullName>
    </submittedName>
</protein>
<proteinExistence type="predicted"/>
<evidence type="ECO:0000313" key="3">
    <source>
        <dbReference type="EMBL" id="KAG2487551.1"/>
    </source>
</evidence>
<dbReference type="Proteomes" id="UP000612055">
    <property type="component" value="Unassembled WGS sequence"/>
</dbReference>
<feature type="compositionally biased region" description="Gly residues" evidence="2">
    <location>
        <begin position="552"/>
        <end position="564"/>
    </location>
</feature>
<gene>
    <name evidence="3" type="ORF">HYH03_013830</name>
</gene>
<dbReference type="AlphaFoldDB" id="A0A835XSR4"/>
<name>A0A835XSR4_9CHLO</name>
<dbReference type="OrthoDB" id="537650at2759"/>
<accession>A0A835XSR4</accession>
<keyword evidence="4" id="KW-1185">Reference proteome</keyword>
<comment type="caution">
    <text evidence="3">The sequence shown here is derived from an EMBL/GenBank/DDBJ whole genome shotgun (WGS) entry which is preliminary data.</text>
</comment>
<feature type="coiled-coil region" evidence="1">
    <location>
        <begin position="1"/>
        <end position="85"/>
    </location>
</feature>